<dbReference type="PANTHER" id="PTHR48098">
    <property type="entry name" value="ENTEROCHELIN ESTERASE-RELATED"/>
    <property type="match status" value="1"/>
</dbReference>
<evidence type="ECO:0000313" key="3">
    <source>
        <dbReference type="Proteomes" id="UP000245711"/>
    </source>
</evidence>
<dbReference type="GO" id="GO:0016747">
    <property type="term" value="F:acyltransferase activity, transferring groups other than amino-acyl groups"/>
    <property type="evidence" value="ECO:0007669"/>
    <property type="project" value="TreeGrafter"/>
</dbReference>
<organism evidence="2 3">
    <name type="scientific">Rhodococcus oxybenzonivorans</name>
    <dbReference type="NCBI Taxonomy" id="1990687"/>
    <lineage>
        <taxon>Bacteria</taxon>
        <taxon>Bacillati</taxon>
        <taxon>Actinomycetota</taxon>
        <taxon>Actinomycetes</taxon>
        <taxon>Mycobacteriales</taxon>
        <taxon>Nocardiaceae</taxon>
        <taxon>Rhodococcus</taxon>
    </lineage>
</organism>
<dbReference type="EMBL" id="CP021354">
    <property type="protein sequence ID" value="AWK70616.1"/>
    <property type="molecule type" value="Genomic_DNA"/>
</dbReference>
<dbReference type="Gene3D" id="3.40.50.1820">
    <property type="entry name" value="alpha/beta hydrolase"/>
    <property type="match status" value="1"/>
</dbReference>
<dbReference type="InterPro" id="IPR000801">
    <property type="entry name" value="Esterase-like"/>
</dbReference>
<dbReference type="SUPFAM" id="SSF53474">
    <property type="entry name" value="alpha/beta-Hydrolases"/>
    <property type="match status" value="1"/>
</dbReference>
<dbReference type="AlphaFoldDB" id="A0A2S2BPQ8"/>
<keyword evidence="2" id="KW-0808">Transferase</keyword>
<protein>
    <submittedName>
        <fullName evidence="2">Mycolyltransferase</fullName>
    </submittedName>
</protein>
<dbReference type="KEGG" id="roz:CBI38_02555"/>
<dbReference type="Proteomes" id="UP000245711">
    <property type="component" value="Chromosome"/>
</dbReference>
<keyword evidence="3" id="KW-1185">Reference proteome</keyword>
<feature type="chain" id="PRO_5038775015" evidence="1">
    <location>
        <begin position="24"/>
        <end position="335"/>
    </location>
</feature>
<dbReference type="RefSeq" id="WP_109326137.1">
    <property type="nucleotide sequence ID" value="NZ_CP021354.1"/>
</dbReference>
<sequence length="335" mass="35311">MRRLAFAAVGVAVSLTLSGPAFTATADPTPSPAAPRASSAASVDKIVKITPTRSAIFVNSPAMNRVIQVQVLHPAGSGARPSLYLLDGVSAGAESDFRESTWTQKTDVVQFFADKKVNVVLPVGGTASYYTDWHLPDPTLGVNKWETFLADELPPIIDAQFSGNGTNAVAGVSMGAMGAANLVTRHPHLFRGLAAYSGCLDNTQPSSRDSVRGTVAFKGGNPANMWGPDFDPAWAAHDPTVNAEALRGKQIYISTGNGLPGPYEMATGGDLASTIAVGGPLEAAANLCTQTFQQRLNALAIPATFVYRNSGTHSWPYWQDELRTSWPVLRGALGI</sequence>
<dbReference type="InterPro" id="IPR050583">
    <property type="entry name" value="Mycobacterial_A85_antigen"/>
</dbReference>
<feature type="signal peptide" evidence="1">
    <location>
        <begin position="1"/>
        <end position="23"/>
    </location>
</feature>
<reference evidence="2 3" key="1">
    <citation type="submission" date="2017-05" db="EMBL/GenBank/DDBJ databases">
        <title>Isolation of Rhodococcus sp. S2-17 biodegrading of BP-3.</title>
        <authorList>
            <person name="Lee Y."/>
            <person name="Kim K.H."/>
            <person name="Chun B.H."/>
            <person name="Jung H.S."/>
            <person name="Jeon C.O."/>
        </authorList>
    </citation>
    <scope>NUCLEOTIDE SEQUENCE [LARGE SCALE GENOMIC DNA]</scope>
    <source>
        <strain evidence="2 3">S2-17</strain>
    </source>
</reference>
<evidence type="ECO:0000313" key="2">
    <source>
        <dbReference type="EMBL" id="AWK70616.1"/>
    </source>
</evidence>
<evidence type="ECO:0000256" key="1">
    <source>
        <dbReference type="SAM" id="SignalP"/>
    </source>
</evidence>
<dbReference type="OrthoDB" id="4510758at2"/>
<proteinExistence type="predicted"/>
<dbReference type="InterPro" id="IPR029058">
    <property type="entry name" value="AB_hydrolase_fold"/>
</dbReference>
<name>A0A2S2BPQ8_9NOCA</name>
<dbReference type="PANTHER" id="PTHR48098:SF1">
    <property type="entry name" value="DIACYLGLYCEROL ACYLTRANSFERASE_MYCOLYLTRANSFERASE AG85A"/>
    <property type="match status" value="1"/>
</dbReference>
<dbReference type="Pfam" id="PF00756">
    <property type="entry name" value="Esterase"/>
    <property type="match status" value="1"/>
</dbReference>
<keyword evidence="1" id="KW-0732">Signal</keyword>
<accession>A0A2S2BPQ8</accession>
<gene>
    <name evidence="2" type="ORF">CBI38_02555</name>
</gene>